<keyword evidence="3" id="KW-1185">Reference proteome</keyword>
<dbReference type="GeneTree" id="ENSGT00510000048628"/>
<sequence length="265" mass="30580">MWEIRELEKEMDAAYQGTKGKCCPAVQVGCVVMVLMKKVRETAGGQRMKLLGCRKMIFFLKATSWNKKLYDYEANMLDRWGHRGYKGLYPEEIETDSDQQDIINGEKPSPQVKSSSHESCKRKKSRKSHRMKQKKDQTHTHTKKKKKEEEKKQEGSQRCNSRFLKFSKETGASSARKRKQPHKSKKKSRKKSLKKSALFVGAESDTSQSDASASSSSEDSEERDTENQKEKKRYKCKRTNKCTNWKVASAESVEDIYSKVKNPES</sequence>
<evidence type="ECO:0000313" key="3">
    <source>
        <dbReference type="Proteomes" id="UP000694564"/>
    </source>
</evidence>
<dbReference type="AlphaFoldDB" id="A0A8D2DIQ8"/>
<protein>
    <submittedName>
        <fullName evidence="2">Uncharacterized protein</fullName>
    </submittedName>
</protein>
<evidence type="ECO:0000256" key="1">
    <source>
        <dbReference type="SAM" id="MobiDB-lite"/>
    </source>
</evidence>
<reference evidence="2" key="1">
    <citation type="submission" date="2025-08" db="UniProtKB">
        <authorList>
            <consortium name="Ensembl"/>
        </authorList>
    </citation>
    <scope>IDENTIFICATION</scope>
</reference>
<dbReference type="PANTHER" id="PTHR46940:SF1">
    <property type="entry name" value="NKAP DOMAIN CONTAINING 1"/>
    <property type="match status" value="1"/>
</dbReference>
<dbReference type="Pfam" id="PF15692">
    <property type="entry name" value="NKAP"/>
    <property type="match status" value="1"/>
</dbReference>
<dbReference type="OrthoDB" id="10055694at2759"/>
<name>A0A8D2DIQ8_SCIVU</name>
<dbReference type="Proteomes" id="UP000694564">
    <property type="component" value="Chromosome 16"/>
</dbReference>
<proteinExistence type="predicted"/>
<organism evidence="2 3">
    <name type="scientific">Sciurus vulgaris</name>
    <name type="common">Eurasian red squirrel</name>
    <dbReference type="NCBI Taxonomy" id="55149"/>
    <lineage>
        <taxon>Eukaryota</taxon>
        <taxon>Metazoa</taxon>
        <taxon>Chordata</taxon>
        <taxon>Craniata</taxon>
        <taxon>Vertebrata</taxon>
        <taxon>Euteleostomi</taxon>
        <taxon>Mammalia</taxon>
        <taxon>Eutheria</taxon>
        <taxon>Euarchontoglires</taxon>
        <taxon>Glires</taxon>
        <taxon>Rodentia</taxon>
        <taxon>Sciuromorpha</taxon>
        <taxon>Sciuridae</taxon>
        <taxon>Sciurinae</taxon>
        <taxon>Sciurini</taxon>
        <taxon>Sciurus</taxon>
    </lineage>
</organism>
<dbReference type="InterPro" id="IPR043407">
    <property type="entry name" value="Nkap_D1"/>
</dbReference>
<dbReference type="Ensembl" id="ENSSVLT00005027582.1">
    <property type="protein sequence ID" value="ENSSVLP00005024815.1"/>
    <property type="gene ID" value="ENSSVLG00005019601.1"/>
</dbReference>
<feature type="compositionally biased region" description="Basic residues" evidence="1">
    <location>
        <begin position="175"/>
        <end position="194"/>
    </location>
</feature>
<feature type="compositionally biased region" description="Low complexity" evidence="1">
    <location>
        <begin position="202"/>
        <end position="217"/>
    </location>
</feature>
<accession>A0A8D2DIQ8</accession>
<feature type="region of interest" description="Disordered" evidence="1">
    <location>
        <begin position="101"/>
        <end position="237"/>
    </location>
</feature>
<dbReference type="PANTHER" id="PTHR46940">
    <property type="entry name" value="NKAP DOMAIN-CONTAINING 1"/>
    <property type="match status" value="1"/>
</dbReference>
<feature type="compositionally biased region" description="Basic residues" evidence="1">
    <location>
        <begin position="120"/>
        <end position="133"/>
    </location>
</feature>
<evidence type="ECO:0000313" key="2">
    <source>
        <dbReference type="Ensembl" id="ENSSVLP00005024815.1"/>
    </source>
</evidence>
<reference evidence="2" key="2">
    <citation type="submission" date="2025-09" db="UniProtKB">
        <authorList>
            <consortium name="Ensembl"/>
        </authorList>
    </citation>
    <scope>IDENTIFICATION</scope>
</reference>